<keyword evidence="2" id="KW-1003">Cell membrane</keyword>
<feature type="transmembrane region" description="Helical" evidence="6">
    <location>
        <begin position="233"/>
        <end position="251"/>
    </location>
</feature>
<evidence type="ECO:0000256" key="3">
    <source>
        <dbReference type="ARBA" id="ARBA00022692"/>
    </source>
</evidence>
<evidence type="ECO:0000256" key="5">
    <source>
        <dbReference type="ARBA" id="ARBA00023136"/>
    </source>
</evidence>
<dbReference type="PANTHER" id="PTHR47755:SF1">
    <property type="entry name" value="CELL DIVISION PROTEIN FTSX"/>
    <property type="match status" value="1"/>
</dbReference>
<dbReference type="InterPro" id="IPR004513">
    <property type="entry name" value="FtsX"/>
</dbReference>
<dbReference type="OrthoDB" id="9814843at2"/>
<gene>
    <name evidence="8" type="ORF">ROA7450_01250</name>
</gene>
<evidence type="ECO:0000256" key="1">
    <source>
        <dbReference type="ARBA" id="ARBA00004651"/>
    </source>
</evidence>
<feature type="domain" description="ABC3 transporter permease C-terminal" evidence="7">
    <location>
        <begin position="181"/>
        <end position="301"/>
    </location>
</feature>
<dbReference type="Proteomes" id="UP000193061">
    <property type="component" value="Unassembled WGS sequence"/>
</dbReference>
<name>A0A1X6YS33_9RHOB</name>
<dbReference type="InterPro" id="IPR003838">
    <property type="entry name" value="ABC3_permease_C"/>
</dbReference>
<protein>
    <submittedName>
        <fullName evidence="8">Cell division ABC transporter subunit FtsX</fullName>
    </submittedName>
</protein>
<dbReference type="GO" id="GO:0051301">
    <property type="term" value="P:cell division"/>
    <property type="evidence" value="ECO:0007669"/>
    <property type="project" value="UniProtKB-KW"/>
</dbReference>
<keyword evidence="4 6" id="KW-1133">Transmembrane helix</keyword>
<dbReference type="GO" id="GO:0032153">
    <property type="term" value="C:cell division site"/>
    <property type="evidence" value="ECO:0007669"/>
    <property type="project" value="TreeGrafter"/>
</dbReference>
<feature type="transmembrane region" description="Helical" evidence="6">
    <location>
        <begin position="176"/>
        <end position="201"/>
    </location>
</feature>
<sequence length="301" mass="32295">MNIDWTKVTEFFAGDTQADKVVPPTGYTAWLTLFSAGAMAFLAVFVLAFSFATGKLAEHWGADLSRSSTIKISAPQDQLDSQTAAVLKVLETTPGVAGARALTDDEQRALLEPWFGPDVPVDALPIPRLIEVIESSAGFDSDGLRLRLSAEAPGATLDDHTRWRQPLIKAANRLRFFGWMSLLLIAASVGAIITLAANAALVANKQVIDVLRLVGARDTYIVHAFVRRFTLRALTGGAVGMLLASFAILLLPTPQAEGGFLTDLGFVGAQWLWPLIVPLLAGCVAFVATRIAATRILRETP</sequence>
<reference evidence="8 9" key="1">
    <citation type="submission" date="2017-03" db="EMBL/GenBank/DDBJ databases">
        <authorList>
            <person name="Afonso C.L."/>
            <person name="Miller P.J."/>
            <person name="Scott M.A."/>
            <person name="Spackman E."/>
            <person name="Goraichik I."/>
            <person name="Dimitrov K.M."/>
            <person name="Suarez D.L."/>
            <person name="Swayne D.E."/>
        </authorList>
    </citation>
    <scope>NUCLEOTIDE SEQUENCE [LARGE SCALE GENOMIC DNA]</scope>
    <source>
        <strain evidence="8 9">CECT 7450</strain>
    </source>
</reference>
<comment type="subcellular location">
    <subcellularLocation>
        <location evidence="1">Cell membrane</location>
        <topology evidence="1">Multi-pass membrane protein</topology>
    </subcellularLocation>
</comment>
<keyword evidence="8" id="KW-0132">Cell division</keyword>
<keyword evidence="9" id="KW-1185">Reference proteome</keyword>
<keyword evidence="3 6" id="KW-0812">Transmembrane</keyword>
<evidence type="ECO:0000259" key="7">
    <source>
        <dbReference type="Pfam" id="PF02687"/>
    </source>
</evidence>
<accession>A0A1X6YS33</accession>
<organism evidence="8 9">
    <name type="scientific">Roseovarius albus</name>
    <dbReference type="NCBI Taxonomy" id="1247867"/>
    <lineage>
        <taxon>Bacteria</taxon>
        <taxon>Pseudomonadati</taxon>
        <taxon>Pseudomonadota</taxon>
        <taxon>Alphaproteobacteria</taxon>
        <taxon>Rhodobacterales</taxon>
        <taxon>Roseobacteraceae</taxon>
        <taxon>Roseovarius</taxon>
    </lineage>
</organism>
<evidence type="ECO:0000313" key="9">
    <source>
        <dbReference type="Proteomes" id="UP000193061"/>
    </source>
</evidence>
<evidence type="ECO:0000256" key="6">
    <source>
        <dbReference type="SAM" id="Phobius"/>
    </source>
</evidence>
<keyword evidence="8" id="KW-0131">Cell cycle</keyword>
<proteinExistence type="predicted"/>
<dbReference type="Pfam" id="PF02687">
    <property type="entry name" value="FtsX"/>
    <property type="match status" value="1"/>
</dbReference>
<dbReference type="EMBL" id="FWFX01000003">
    <property type="protein sequence ID" value="SLN29262.1"/>
    <property type="molecule type" value="Genomic_DNA"/>
</dbReference>
<evidence type="ECO:0000313" key="8">
    <source>
        <dbReference type="EMBL" id="SLN29262.1"/>
    </source>
</evidence>
<feature type="transmembrane region" description="Helical" evidence="6">
    <location>
        <begin position="271"/>
        <end position="293"/>
    </location>
</feature>
<evidence type="ECO:0000256" key="2">
    <source>
        <dbReference type="ARBA" id="ARBA00022475"/>
    </source>
</evidence>
<dbReference type="PANTHER" id="PTHR47755">
    <property type="entry name" value="CELL DIVISION PROTEIN FTSX"/>
    <property type="match status" value="1"/>
</dbReference>
<evidence type="ECO:0000256" key="4">
    <source>
        <dbReference type="ARBA" id="ARBA00022989"/>
    </source>
</evidence>
<dbReference type="RefSeq" id="WP_085804806.1">
    <property type="nucleotide sequence ID" value="NZ_FWFX01000003.1"/>
</dbReference>
<dbReference type="AlphaFoldDB" id="A0A1X6YS33"/>
<keyword evidence="5 6" id="KW-0472">Membrane</keyword>
<feature type="transmembrane region" description="Helical" evidence="6">
    <location>
        <begin position="29"/>
        <end position="52"/>
    </location>
</feature>
<dbReference type="GO" id="GO:0005886">
    <property type="term" value="C:plasma membrane"/>
    <property type="evidence" value="ECO:0007669"/>
    <property type="project" value="UniProtKB-SubCell"/>
</dbReference>